<name>A0A7R8UNY5_HERIL</name>
<gene>
    <name evidence="4" type="ORF">HERILL_LOCUS7245</name>
</gene>
<feature type="signal peptide" evidence="2">
    <location>
        <begin position="1"/>
        <end position="21"/>
    </location>
</feature>
<dbReference type="OrthoDB" id="6415662at2759"/>
<evidence type="ECO:0000313" key="4">
    <source>
        <dbReference type="EMBL" id="CAD7084348.1"/>
    </source>
</evidence>
<keyword evidence="5" id="KW-1185">Reference proteome</keyword>
<dbReference type="InParanoid" id="A0A7R8UNY5"/>
<dbReference type="InterPro" id="IPR007110">
    <property type="entry name" value="Ig-like_dom"/>
</dbReference>
<feature type="chain" id="PRO_5030968454" description="Ig-like domain-containing protein" evidence="2">
    <location>
        <begin position="22"/>
        <end position="303"/>
    </location>
</feature>
<reference evidence="4 5" key="1">
    <citation type="submission" date="2020-11" db="EMBL/GenBank/DDBJ databases">
        <authorList>
            <person name="Wallbank WR R."/>
            <person name="Pardo Diaz C."/>
            <person name="Kozak K."/>
            <person name="Martin S."/>
            <person name="Jiggins C."/>
            <person name="Moest M."/>
            <person name="Warren A I."/>
            <person name="Generalovic N T."/>
            <person name="Byers J.R.P. K."/>
            <person name="Montejo-Kovacevich G."/>
            <person name="Yen C E."/>
        </authorList>
    </citation>
    <scope>NUCLEOTIDE SEQUENCE [LARGE SCALE GENOMIC DNA]</scope>
</reference>
<dbReference type="FunCoup" id="A0A7R8UNY5">
    <property type="interactions" value="26"/>
</dbReference>
<feature type="domain" description="Ig-like" evidence="3">
    <location>
        <begin position="156"/>
        <end position="222"/>
    </location>
</feature>
<evidence type="ECO:0000259" key="3">
    <source>
        <dbReference type="PROSITE" id="PS50835"/>
    </source>
</evidence>
<keyword evidence="2" id="KW-0732">Signal</keyword>
<dbReference type="PANTHER" id="PTHR21261:SF14">
    <property type="entry name" value="BEATEN PATH IV, ISOFORM B"/>
    <property type="match status" value="1"/>
</dbReference>
<evidence type="ECO:0000256" key="2">
    <source>
        <dbReference type="SAM" id="SignalP"/>
    </source>
</evidence>
<protein>
    <recommendedName>
        <fullName evidence="3">Ig-like domain-containing protein</fullName>
    </recommendedName>
</protein>
<evidence type="ECO:0000256" key="1">
    <source>
        <dbReference type="SAM" id="MobiDB-lite"/>
    </source>
</evidence>
<dbReference type="AlphaFoldDB" id="A0A7R8UNY5"/>
<proteinExistence type="predicted"/>
<evidence type="ECO:0000313" key="5">
    <source>
        <dbReference type="Proteomes" id="UP000594454"/>
    </source>
</evidence>
<organism evidence="4 5">
    <name type="scientific">Hermetia illucens</name>
    <name type="common">Black soldier fly</name>
    <dbReference type="NCBI Taxonomy" id="343691"/>
    <lineage>
        <taxon>Eukaryota</taxon>
        <taxon>Metazoa</taxon>
        <taxon>Ecdysozoa</taxon>
        <taxon>Arthropoda</taxon>
        <taxon>Hexapoda</taxon>
        <taxon>Insecta</taxon>
        <taxon>Pterygota</taxon>
        <taxon>Neoptera</taxon>
        <taxon>Endopterygota</taxon>
        <taxon>Diptera</taxon>
        <taxon>Brachycera</taxon>
        <taxon>Stratiomyomorpha</taxon>
        <taxon>Stratiomyidae</taxon>
        <taxon>Hermetiinae</taxon>
        <taxon>Hermetia</taxon>
    </lineage>
</organism>
<feature type="domain" description="Ig-like" evidence="3">
    <location>
        <begin position="240"/>
        <end position="303"/>
    </location>
</feature>
<dbReference type="Proteomes" id="UP000594454">
    <property type="component" value="Chromosome 3"/>
</dbReference>
<feature type="region of interest" description="Disordered" evidence="1">
    <location>
        <begin position="45"/>
        <end position="64"/>
    </location>
</feature>
<feature type="compositionally biased region" description="Gly residues" evidence="1">
    <location>
        <begin position="53"/>
        <end position="64"/>
    </location>
</feature>
<dbReference type="PANTHER" id="PTHR21261">
    <property type="entry name" value="BEAT PROTEIN"/>
    <property type="match status" value="1"/>
</dbReference>
<sequence>MRIIFVALRIVGLRLIKVVIPAYKLRGESALLECQYELNRSQSIISSNSNNNGGRGYGSSISGRGGYGMGTNDGGGMNGYISGSNGGVGSMTSNGNYRRIRNHQHQHYHYHDQYKNPNQDEIRSSSRGYHYGGSGPSSYSAYDSDEQREEGEALYSVKWYKDNEEFYRFVPKVNPPQQSYKVDGIRVDHQYSDSTRVLLRGLTLRSTGVYKCEVSAEAPNFSSVQGEGRMDIVFLPRDGPHISGKEDQYQIGDILGLNCTSGKSHPASQLQWFINDEPVNPIIINSVSFRSSESEQSHFIGCR</sequence>
<feature type="region of interest" description="Disordered" evidence="1">
    <location>
        <begin position="113"/>
        <end position="147"/>
    </location>
</feature>
<dbReference type="EMBL" id="LR899011">
    <property type="protein sequence ID" value="CAD7084348.1"/>
    <property type="molecule type" value="Genomic_DNA"/>
</dbReference>
<dbReference type="PROSITE" id="PS50835">
    <property type="entry name" value="IG_LIKE"/>
    <property type="match status" value="2"/>
</dbReference>
<accession>A0A7R8UNY5</accession>
<feature type="compositionally biased region" description="Basic and acidic residues" evidence="1">
    <location>
        <begin position="113"/>
        <end position="124"/>
    </location>
</feature>